<dbReference type="STRING" id="1810919.A0A3D8R988"/>
<dbReference type="AlphaFoldDB" id="A0A3D8R988"/>
<sequence>MPKLDKITKPKSRSRAKETRTCERGSSDEEGDKEDRNWNYEVHWELSQSERPRVPEELTEILRDYNHEAEDLEPCVLARLKLDAILMSTLAAVKRTGNGCKSTQTAHFVLGAPISLPWEMYCGMRTIRGEMDDSMAWERRRCKDRDRDRDTHGLHAGRIGPGLPSIRSRFKCVRLLEACVNWLCRVMLHHARKKAGHAAVPIYGVSTDSVEWFFLRLSPENTLSAHCVE</sequence>
<evidence type="ECO:0000313" key="3">
    <source>
        <dbReference type="Proteomes" id="UP000256690"/>
    </source>
</evidence>
<evidence type="ECO:0000256" key="1">
    <source>
        <dbReference type="SAM" id="MobiDB-lite"/>
    </source>
</evidence>
<dbReference type="Proteomes" id="UP000256690">
    <property type="component" value="Unassembled WGS sequence"/>
</dbReference>
<reference evidence="2 3" key="1">
    <citation type="journal article" date="2018" name="IMA Fungus">
        <title>IMA Genome-F 9: Draft genome sequence of Annulohypoxylon stygium, Aspergillus mulundensis, Berkeleyomyces basicola (syn. Thielaviopsis basicola), Ceratocystis smalleyi, two Cercospora beticola strains, Coleophoma cylindrospora, Fusarium fracticaudum, Phialophora cf. hyalina, and Morchella septimelata.</title>
        <authorList>
            <person name="Wingfield B.D."/>
            <person name="Bills G.F."/>
            <person name="Dong Y."/>
            <person name="Huang W."/>
            <person name="Nel W.J."/>
            <person name="Swalarsk-Parry B.S."/>
            <person name="Vaghefi N."/>
            <person name="Wilken P.M."/>
            <person name="An Z."/>
            <person name="de Beer Z.W."/>
            <person name="De Vos L."/>
            <person name="Chen L."/>
            <person name="Duong T.A."/>
            <person name="Gao Y."/>
            <person name="Hammerbacher A."/>
            <person name="Kikkert J.R."/>
            <person name="Li Y."/>
            <person name="Li H."/>
            <person name="Li K."/>
            <person name="Li Q."/>
            <person name="Liu X."/>
            <person name="Ma X."/>
            <person name="Naidoo K."/>
            <person name="Pethybridge S.J."/>
            <person name="Sun J."/>
            <person name="Steenkamp E.T."/>
            <person name="van der Nest M.A."/>
            <person name="van Wyk S."/>
            <person name="Wingfield M.J."/>
            <person name="Xiong C."/>
            <person name="Yue Q."/>
            <person name="Zhang X."/>
        </authorList>
    </citation>
    <scope>NUCLEOTIDE SEQUENCE [LARGE SCALE GENOMIC DNA]</scope>
    <source>
        <strain evidence="2 3">DSM 5745</strain>
    </source>
</reference>
<evidence type="ECO:0000313" key="2">
    <source>
        <dbReference type="EMBL" id="RDW70468.1"/>
    </source>
</evidence>
<dbReference type="GeneID" id="38118349"/>
<name>A0A3D8R988_9EURO</name>
<proteinExistence type="predicted"/>
<accession>A0A3D8R988</accession>
<organism evidence="2 3">
    <name type="scientific">Aspergillus mulundensis</name>
    <dbReference type="NCBI Taxonomy" id="1810919"/>
    <lineage>
        <taxon>Eukaryota</taxon>
        <taxon>Fungi</taxon>
        <taxon>Dikarya</taxon>
        <taxon>Ascomycota</taxon>
        <taxon>Pezizomycotina</taxon>
        <taxon>Eurotiomycetes</taxon>
        <taxon>Eurotiomycetidae</taxon>
        <taxon>Eurotiales</taxon>
        <taxon>Aspergillaceae</taxon>
        <taxon>Aspergillus</taxon>
        <taxon>Aspergillus subgen. Nidulantes</taxon>
    </lineage>
</organism>
<dbReference type="RefSeq" id="XP_026600999.1">
    <property type="nucleotide sequence ID" value="XM_026749995.1"/>
</dbReference>
<comment type="caution">
    <text evidence="2">The sequence shown here is derived from an EMBL/GenBank/DDBJ whole genome shotgun (WGS) entry which is preliminary data.</text>
</comment>
<dbReference type="OrthoDB" id="2103397at2759"/>
<protein>
    <submittedName>
        <fullName evidence="2">Uncharacterized protein</fullName>
    </submittedName>
</protein>
<keyword evidence="3" id="KW-1185">Reference proteome</keyword>
<dbReference type="EMBL" id="PVWQ01000010">
    <property type="protein sequence ID" value="RDW70468.1"/>
    <property type="molecule type" value="Genomic_DNA"/>
</dbReference>
<feature type="compositionally biased region" description="Basic and acidic residues" evidence="1">
    <location>
        <begin position="15"/>
        <end position="34"/>
    </location>
</feature>
<feature type="region of interest" description="Disordered" evidence="1">
    <location>
        <begin position="1"/>
        <end position="34"/>
    </location>
</feature>
<gene>
    <name evidence="2" type="ORF">DSM5745_07979</name>
</gene>